<evidence type="ECO:0000256" key="3">
    <source>
        <dbReference type="ARBA" id="ARBA00022723"/>
    </source>
</evidence>
<keyword evidence="2" id="KW-0140">cGMP</keyword>
<dbReference type="PROSITE" id="PS00126">
    <property type="entry name" value="PDEASE_I_1"/>
    <property type="match status" value="1"/>
</dbReference>
<dbReference type="InterPro" id="IPR003018">
    <property type="entry name" value="GAF"/>
</dbReference>
<name>A0A182Q0Z2_9DIPT</name>
<feature type="compositionally biased region" description="Gly residues" evidence="9">
    <location>
        <begin position="17"/>
        <end position="28"/>
    </location>
</feature>
<dbReference type="EMBL" id="AXCN02000803">
    <property type="status" value="NOT_ANNOTATED_CDS"/>
    <property type="molecule type" value="Genomic_DNA"/>
</dbReference>
<feature type="binding site" evidence="7">
    <location>
        <position position="562"/>
    </location>
    <ligand>
        <name>Zn(2+)</name>
        <dbReference type="ChEBI" id="CHEBI:29105"/>
        <label>1</label>
    </ligand>
</feature>
<dbReference type="FunFam" id="1.10.1300.10:FF:000003">
    <property type="entry name" value="Phosphodiesterase"/>
    <property type="match status" value="1"/>
</dbReference>
<dbReference type="CDD" id="cd00077">
    <property type="entry name" value="HDc"/>
    <property type="match status" value="1"/>
</dbReference>
<protein>
    <recommendedName>
        <fullName evidence="8">Phosphodiesterase</fullName>
        <ecNumber evidence="8">3.1.4.-</ecNumber>
    </recommendedName>
</protein>
<feature type="domain" description="PDEase" evidence="10">
    <location>
        <begin position="476"/>
        <end position="804"/>
    </location>
</feature>
<dbReference type="Proteomes" id="UP000075886">
    <property type="component" value="Unassembled WGS sequence"/>
</dbReference>
<dbReference type="FunFam" id="3.30.450.40:FF:000170">
    <property type="entry name" value="Phosphodiesterase"/>
    <property type="match status" value="1"/>
</dbReference>
<feature type="binding site" evidence="6">
    <location>
        <begin position="558"/>
        <end position="562"/>
    </location>
    <ligand>
        <name>AMP</name>
        <dbReference type="ChEBI" id="CHEBI:456215"/>
    </ligand>
</feature>
<dbReference type="InterPro" id="IPR002073">
    <property type="entry name" value="PDEase_catalytic_dom"/>
</dbReference>
<sequence>MSYNADDCPDSDTAVAGGNGGGGGGGTGSSSSELNCTTPSSPGMTRQDAVVLHGDGGSIDDGADVIPGAPPMVVSSSGYEPCDPLIILNLFQSLSATTNSLELQMKINLHLKALTRSPYVFLVPILHSSEEGLIQVINDNVLDKEIRFSINSSHFRSGSHHNGYPFVIDDLNKDFSEVIEMVVGNKHNTLIYDILGPKVSKLQSQTSTTSASSTSSLNELNFNSSVQSQQAPHNGPTLAAQHQQQIALFVCIAGDSSSRSRYQFYIDDTFRYVLGHLVTAFELYEEKRVRDQCQNLLQVARRLLGKIGDLGQLLRGVMTEAKELAAAERCSLFLLDKHTGELVSKVFDGNEASKEIRIESGKGIAGYVAQTGKLLNIRNAYQHPLFYKGVDESTGFKTRNILCFPICDEEGVIGVAQLCNKLNGFHFDKCDEEVATAFSVYCGISIMHALVHKQVQKAEARYKLSQELLLYHMKVPDVEVNHALEAVKEPDREQDEQYRAFPRFNFCPRDVKDHARSVQLSMRMFYDLNFVGSFKIHENKLARFVLLVQKGYRDTPYHNWWHAFSVAHFAYSLMMNLRLIERGIITKMQGFSFLIAAFCHDLDHRGISNSYQTQTSSPLARLYSSEGSVNERHHLSQAICILNDSSSKILDGLSTTEFKECIDYLRELILATDLANHFRILPRLKRLRAENLAEGANQRLLLSLMITCCDLNDQIKSWKTVQHVAHLVYAEFFAEGDLEKQMGLRPNAMMDRKKACIPMLQIEFLTTVIRPTFEILVQIFPETHPFLDTIDSNREQWERVRNRAAQQQQPGNGNGTAGNGAPEPCNGCNATAECCDFTCYTQVNE</sequence>
<feature type="binding site" evidence="7">
    <location>
        <position position="600"/>
    </location>
    <ligand>
        <name>Zn(2+)</name>
        <dbReference type="ChEBI" id="CHEBI:29105"/>
        <label>1</label>
    </ligand>
</feature>
<evidence type="ECO:0000256" key="2">
    <source>
        <dbReference type="ARBA" id="ARBA00022535"/>
    </source>
</evidence>
<dbReference type="Gene3D" id="1.10.1300.10">
    <property type="entry name" value="3'5'-cyclic nucleotide phosphodiesterase, catalytic domain"/>
    <property type="match status" value="1"/>
</dbReference>
<dbReference type="Pfam" id="PF00233">
    <property type="entry name" value="PDEase_I"/>
    <property type="match status" value="1"/>
</dbReference>
<dbReference type="EnsemblMetazoa" id="AFAF000891-RA">
    <property type="protein sequence ID" value="AFAF000891-PA"/>
    <property type="gene ID" value="AFAF000891"/>
</dbReference>
<evidence type="ECO:0000256" key="9">
    <source>
        <dbReference type="SAM" id="MobiDB-lite"/>
    </source>
</evidence>
<dbReference type="EC" id="3.1.4.-" evidence="8"/>
<feature type="binding site" evidence="6">
    <location>
        <position position="710"/>
    </location>
    <ligand>
        <name>AMP</name>
        <dbReference type="ChEBI" id="CHEBI:456215"/>
    </ligand>
</feature>
<evidence type="ECO:0000256" key="7">
    <source>
        <dbReference type="PIRSR" id="PIRSR623088-3"/>
    </source>
</evidence>
<feature type="binding site" evidence="7">
    <location>
        <position position="601"/>
    </location>
    <ligand>
        <name>Zn(2+)</name>
        <dbReference type="ChEBI" id="CHEBI:29105"/>
        <label>2</label>
    </ligand>
</feature>
<dbReference type="VEuPathDB" id="VectorBase:AFAF000891"/>
<feature type="binding site" evidence="6">
    <location>
        <position position="761"/>
    </location>
    <ligand>
        <name>AMP</name>
        <dbReference type="ChEBI" id="CHEBI:456215"/>
    </ligand>
</feature>
<dbReference type="InterPro" id="IPR003607">
    <property type="entry name" value="HD/PDEase_dom"/>
</dbReference>
<feature type="region of interest" description="Disordered" evidence="9">
    <location>
        <begin position="1"/>
        <end position="48"/>
    </location>
</feature>
<reference evidence="12" key="1">
    <citation type="submission" date="2014-01" db="EMBL/GenBank/DDBJ databases">
        <title>The Genome Sequence of Anopheles farauti FAR1 (V2).</title>
        <authorList>
            <consortium name="The Broad Institute Genomics Platform"/>
            <person name="Neafsey D.E."/>
            <person name="Besansky N."/>
            <person name="Howell P."/>
            <person name="Walton C."/>
            <person name="Young S.K."/>
            <person name="Zeng Q."/>
            <person name="Gargeya S."/>
            <person name="Fitzgerald M."/>
            <person name="Haas B."/>
            <person name="Abouelleil A."/>
            <person name="Allen A.W."/>
            <person name="Alvarado L."/>
            <person name="Arachchi H.M."/>
            <person name="Berlin A.M."/>
            <person name="Chapman S.B."/>
            <person name="Gainer-Dewar J."/>
            <person name="Goldberg J."/>
            <person name="Griggs A."/>
            <person name="Gujja S."/>
            <person name="Hansen M."/>
            <person name="Howarth C."/>
            <person name="Imamovic A."/>
            <person name="Ireland A."/>
            <person name="Larimer J."/>
            <person name="McCowan C."/>
            <person name="Murphy C."/>
            <person name="Pearson M."/>
            <person name="Poon T.W."/>
            <person name="Priest M."/>
            <person name="Roberts A."/>
            <person name="Saif S."/>
            <person name="Shea T."/>
            <person name="Sisk P."/>
            <person name="Sykes S."/>
            <person name="Wortman J."/>
            <person name="Nusbaum C."/>
            <person name="Birren B."/>
        </authorList>
    </citation>
    <scope>NUCLEOTIDE SEQUENCE [LARGE SCALE GENOMIC DNA]</scope>
    <source>
        <strain evidence="12">FAR1</strain>
    </source>
</reference>
<dbReference type="InterPro" id="IPR023088">
    <property type="entry name" value="PDEase"/>
</dbReference>
<feature type="region of interest" description="Disordered" evidence="9">
    <location>
        <begin position="798"/>
        <end position="818"/>
    </location>
</feature>
<dbReference type="SUPFAM" id="SSF55781">
    <property type="entry name" value="GAF domain-like"/>
    <property type="match status" value="1"/>
</dbReference>
<feature type="compositionally biased region" description="Polar residues" evidence="9">
    <location>
        <begin position="33"/>
        <end position="44"/>
    </location>
</feature>
<dbReference type="EMBL" id="AXCN02000801">
    <property type="status" value="NOT_ANNOTATED_CDS"/>
    <property type="molecule type" value="Genomic_DNA"/>
</dbReference>
<dbReference type="InterPro" id="IPR029016">
    <property type="entry name" value="GAF-like_dom_sf"/>
</dbReference>
<dbReference type="Pfam" id="PF01590">
    <property type="entry name" value="GAF"/>
    <property type="match status" value="1"/>
</dbReference>
<evidence type="ECO:0000259" key="10">
    <source>
        <dbReference type="PROSITE" id="PS51845"/>
    </source>
</evidence>
<dbReference type="PANTHER" id="PTHR11347">
    <property type="entry name" value="CYCLIC NUCLEOTIDE PHOSPHODIESTERASE"/>
    <property type="match status" value="1"/>
</dbReference>
<evidence type="ECO:0000313" key="11">
    <source>
        <dbReference type="EnsemblMetazoa" id="AFAF000891-PA"/>
    </source>
</evidence>
<dbReference type="SMART" id="SM00065">
    <property type="entry name" value="GAF"/>
    <property type="match status" value="1"/>
</dbReference>
<dbReference type="SUPFAM" id="SSF109604">
    <property type="entry name" value="HD-domain/PDEase-like"/>
    <property type="match status" value="1"/>
</dbReference>
<dbReference type="AlphaFoldDB" id="A0A182Q0Z2"/>
<accession>A0A182Q0Z2</accession>
<comment type="similarity">
    <text evidence="1 8">Belongs to the cyclic nucleotide phosphodiesterase family.</text>
</comment>
<evidence type="ECO:0000256" key="1">
    <source>
        <dbReference type="ARBA" id="ARBA00007648"/>
    </source>
</evidence>
<feature type="active site" description="Proton donor" evidence="5">
    <location>
        <position position="558"/>
    </location>
</feature>
<dbReference type="GO" id="GO:0004114">
    <property type="term" value="F:3',5'-cyclic-nucleotide phosphodiesterase activity"/>
    <property type="evidence" value="ECO:0007669"/>
    <property type="project" value="InterPro"/>
</dbReference>
<dbReference type="PROSITE" id="PS51845">
    <property type="entry name" value="PDEASE_I_2"/>
    <property type="match status" value="1"/>
</dbReference>
<feature type="binding site" evidence="6">
    <location>
        <position position="601"/>
    </location>
    <ligand>
        <name>AMP</name>
        <dbReference type="ChEBI" id="CHEBI:456215"/>
    </ligand>
</feature>
<dbReference type="EMBL" id="AXCN02000802">
    <property type="status" value="NOT_ANNOTATED_CDS"/>
    <property type="molecule type" value="Genomic_DNA"/>
</dbReference>
<dbReference type="InterPro" id="IPR036971">
    <property type="entry name" value="PDEase_catalytic_dom_sf"/>
</dbReference>
<evidence type="ECO:0000256" key="5">
    <source>
        <dbReference type="PIRSR" id="PIRSR623088-1"/>
    </source>
</evidence>
<keyword evidence="3 7" id="KW-0479">Metal-binding</keyword>
<evidence type="ECO:0000256" key="4">
    <source>
        <dbReference type="ARBA" id="ARBA00022801"/>
    </source>
</evidence>
<dbReference type="GO" id="GO:0007165">
    <property type="term" value="P:signal transduction"/>
    <property type="evidence" value="ECO:0007669"/>
    <property type="project" value="InterPro"/>
</dbReference>
<dbReference type="SMART" id="SM00471">
    <property type="entry name" value="HDc"/>
    <property type="match status" value="1"/>
</dbReference>
<evidence type="ECO:0000313" key="12">
    <source>
        <dbReference type="Proteomes" id="UP000075886"/>
    </source>
</evidence>
<evidence type="ECO:0000256" key="6">
    <source>
        <dbReference type="PIRSR" id="PIRSR623088-2"/>
    </source>
</evidence>
<dbReference type="PRINTS" id="PR00387">
    <property type="entry name" value="PDIESTERASE1"/>
</dbReference>
<evidence type="ECO:0000256" key="8">
    <source>
        <dbReference type="RuleBase" id="RU363067"/>
    </source>
</evidence>
<feature type="binding site" evidence="7">
    <location>
        <position position="601"/>
    </location>
    <ligand>
        <name>Zn(2+)</name>
        <dbReference type="ChEBI" id="CHEBI:29105"/>
        <label>1</label>
    </ligand>
</feature>
<keyword evidence="4 8" id="KW-0378">Hydrolase</keyword>
<dbReference type="InterPro" id="IPR023174">
    <property type="entry name" value="PDEase_CS"/>
</dbReference>
<dbReference type="Gene3D" id="3.30.450.40">
    <property type="match status" value="1"/>
</dbReference>
<dbReference type="STRING" id="69004.A0A182Q0Z2"/>
<proteinExistence type="inferred from homology"/>
<comment type="cofactor">
    <cofactor evidence="8">
        <name>a divalent metal cation</name>
        <dbReference type="ChEBI" id="CHEBI:60240"/>
    </cofactor>
    <text evidence="8">Binds 2 divalent metal cations per subunit. Site 1 may preferentially bind zinc ions, while site 2 has a preference for magnesium and/or manganese ions.</text>
</comment>
<feature type="binding site" evidence="7">
    <location>
        <position position="710"/>
    </location>
    <ligand>
        <name>Zn(2+)</name>
        <dbReference type="ChEBI" id="CHEBI:29105"/>
        <label>1</label>
    </ligand>
</feature>
<dbReference type="GO" id="GO:0046872">
    <property type="term" value="F:metal ion binding"/>
    <property type="evidence" value="ECO:0007669"/>
    <property type="project" value="UniProtKB-KW"/>
</dbReference>
<keyword evidence="12" id="KW-1185">Reference proteome</keyword>
<organism evidence="11 12">
    <name type="scientific">Anopheles farauti</name>
    <dbReference type="NCBI Taxonomy" id="69004"/>
    <lineage>
        <taxon>Eukaryota</taxon>
        <taxon>Metazoa</taxon>
        <taxon>Ecdysozoa</taxon>
        <taxon>Arthropoda</taxon>
        <taxon>Hexapoda</taxon>
        <taxon>Insecta</taxon>
        <taxon>Pterygota</taxon>
        <taxon>Neoptera</taxon>
        <taxon>Endopterygota</taxon>
        <taxon>Diptera</taxon>
        <taxon>Nematocera</taxon>
        <taxon>Culicoidea</taxon>
        <taxon>Culicidae</taxon>
        <taxon>Anophelinae</taxon>
        <taxon>Anopheles</taxon>
    </lineage>
</organism>
<reference evidence="11" key="2">
    <citation type="submission" date="2020-05" db="UniProtKB">
        <authorList>
            <consortium name="EnsemblMetazoa"/>
        </authorList>
    </citation>
    <scope>IDENTIFICATION</scope>
    <source>
        <strain evidence="11">FAR1</strain>
    </source>
</reference>